<dbReference type="InParanoid" id="A0A0V0RA67"/>
<proteinExistence type="predicted"/>
<dbReference type="Proteomes" id="UP000054937">
    <property type="component" value="Unassembled WGS sequence"/>
</dbReference>
<keyword evidence="2" id="KW-1185">Reference proteome</keyword>
<organism evidence="1 2">
    <name type="scientific">Pseudocohnilembus persalinus</name>
    <name type="common">Ciliate</name>
    <dbReference type="NCBI Taxonomy" id="266149"/>
    <lineage>
        <taxon>Eukaryota</taxon>
        <taxon>Sar</taxon>
        <taxon>Alveolata</taxon>
        <taxon>Ciliophora</taxon>
        <taxon>Intramacronucleata</taxon>
        <taxon>Oligohymenophorea</taxon>
        <taxon>Scuticociliatia</taxon>
        <taxon>Philasterida</taxon>
        <taxon>Pseudocohnilembidae</taxon>
        <taxon>Pseudocohnilembus</taxon>
    </lineage>
</organism>
<accession>A0A0V0RA67</accession>
<gene>
    <name evidence="1" type="ORF">PPERSA_05221</name>
</gene>
<protein>
    <submittedName>
        <fullName evidence="1">Uncharacterized protein</fullName>
    </submittedName>
</protein>
<name>A0A0V0RA67_PSEPJ</name>
<dbReference type="AlphaFoldDB" id="A0A0V0RA67"/>
<sequence length="140" mass="16645">MKQIKLNLNQQYEQIIQVIYDKEEIERVMLECQGQINFKFQVPEIFLVIEPNREQFYLKSKDYKYLQKVTNLKLDMRAQNFINEECLRIATMIATIQNLKVVEIYLGQNNFIDDNGVYPITQALFNKKGSIKKMTLKTII</sequence>
<evidence type="ECO:0000313" key="1">
    <source>
        <dbReference type="EMBL" id="KRX11112.1"/>
    </source>
</evidence>
<comment type="caution">
    <text evidence="1">The sequence shown here is derived from an EMBL/GenBank/DDBJ whole genome shotgun (WGS) entry which is preliminary data.</text>
</comment>
<reference evidence="1 2" key="1">
    <citation type="journal article" date="2015" name="Sci. Rep.">
        <title>Genome of the facultative scuticociliatosis pathogen Pseudocohnilembus persalinus provides insight into its virulence through horizontal gene transfer.</title>
        <authorList>
            <person name="Xiong J."/>
            <person name="Wang G."/>
            <person name="Cheng J."/>
            <person name="Tian M."/>
            <person name="Pan X."/>
            <person name="Warren A."/>
            <person name="Jiang C."/>
            <person name="Yuan D."/>
            <person name="Miao W."/>
        </authorList>
    </citation>
    <scope>NUCLEOTIDE SEQUENCE [LARGE SCALE GENOMIC DNA]</scope>
    <source>
        <strain evidence="1">36N120E</strain>
    </source>
</reference>
<evidence type="ECO:0000313" key="2">
    <source>
        <dbReference type="Proteomes" id="UP000054937"/>
    </source>
</evidence>
<dbReference type="EMBL" id="LDAU01000007">
    <property type="protein sequence ID" value="KRX11112.1"/>
    <property type="molecule type" value="Genomic_DNA"/>
</dbReference>